<evidence type="ECO:0008006" key="2">
    <source>
        <dbReference type="Google" id="ProtNLM"/>
    </source>
</evidence>
<name>A0A645JCA3_9ZZZZ</name>
<gene>
    <name evidence="1" type="ORF">SDC9_209026</name>
</gene>
<reference evidence="1" key="1">
    <citation type="submission" date="2019-08" db="EMBL/GenBank/DDBJ databases">
        <authorList>
            <person name="Kucharzyk K."/>
            <person name="Murdoch R.W."/>
            <person name="Higgins S."/>
            <person name="Loffler F."/>
        </authorList>
    </citation>
    <scope>NUCLEOTIDE SEQUENCE</scope>
</reference>
<proteinExistence type="predicted"/>
<protein>
    <recommendedName>
        <fullName evidence="2">Flagellar assembly protein FliH/Type III secretion system HrpE domain-containing protein</fullName>
    </recommendedName>
</protein>
<accession>A0A645JCA3</accession>
<comment type="caution">
    <text evidence="1">The sequence shown here is derived from an EMBL/GenBank/DDBJ whole genome shotgun (WGS) entry which is preliminary data.</text>
</comment>
<organism evidence="1">
    <name type="scientific">bioreactor metagenome</name>
    <dbReference type="NCBI Taxonomy" id="1076179"/>
    <lineage>
        <taxon>unclassified sequences</taxon>
        <taxon>metagenomes</taxon>
        <taxon>ecological metagenomes</taxon>
    </lineage>
</organism>
<dbReference type="AlphaFoldDB" id="A0A645JCA3"/>
<dbReference type="EMBL" id="VSSQ01137697">
    <property type="protein sequence ID" value="MPN61291.1"/>
    <property type="molecule type" value="Genomic_DNA"/>
</dbReference>
<evidence type="ECO:0000313" key="1">
    <source>
        <dbReference type="EMBL" id="MPN61291.1"/>
    </source>
</evidence>
<sequence length="84" mass="9591">MVLDVLQLAKGAKSVIIRCNTIYEQELKNTIDIWKTREVFKGEIFIILDDTISEGNLLIEKDNGKILISTEKALEKIEEILLSE</sequence>